<feature type="non-terminal residue" evidence="1">
    <location>
        <position position="418"/>
    </location>
</feature>
<organism evidence="1 2">
    <name type="scientific">Racocetra persica</name>
    <dbReference type="NCBI Taxonomy" id="160502"/>
    <lineage>
        <taxon>Eukaryota</taxon>
        <taxon>Fungi</taxon>
        <taxon>Fungi incertae sedis</taxon>
        <taxon>Mucoromycota</taxon>
        <taxon>Glomeromycotina</taxon>
        <taxon>Glomeromycetes</taxon>
        <taxon>Diversisporales</taxon>
        <taxon>Gigasporaceae</taxon>
        <taxon>Racocetra</taxon>
    </lineage>
</organism>
<dbReference type="EMBL" id="CAJVQC010021512">
    <property type="protein sequence ID" value="CAG8713733.1"/>
    <property type="molecule type" value="Genomic_DNA"/>
</dbReference>
<comment type="caution">
    <text evidence="1">The sequence shown here is derived from an EMBL/GenBank/DDBJ whole genome shotgun (WGS) entry which is preliminary data.</text>
</comment>
<accession>A0ACA9PRT7</accession>
<sequence>TTIANMPHLGNHYEIEDYQEYTWQITNWAGLEKRITGPEFEAGGWKWRILLFPCGNNNPKAVSIYLDFVDKNEAPADWHCCAQFALALWNPKDPTFCVVNYAHHRFTAEEDDWGFTQFYEQNKLFVPSDNRPHPLIENDTCNITAFVRIIKDPTGVLWHNFKNYDSKKVTGYVSLKNQGATSYLNVELQLLYSIKHFRKAIYQIPTEDDDPNKSIPLALQRIFYKLQISNTLVETTELTKSFGWDSSDCYMPHDVQEFDNVLLDNLEDKMKDTCVNGAISELFVGKMKSYTRCVNVNFENSRIENYYDIQLEVKGCKTLNDSFLEYIREESCEGNNKYQTETYGLQDAKKGVVFESFPPVLRIQLKRFEYDMEKDTTVKINDRHEYPMEIDLQSYLSSDSDKSKPLNYLLHGFVNVDS</sequence>
<evidence type="ECO:0000313" key="1">
    <source>
        <dbReference type="EMBL" id="CAG8713733.1"/>
    </source>
</evidence>
<protein>
    <submittedName>
        <fullName evidence="1">31171_t:CDS:1</fullName>
    </submittedName>
</protein>
<gene>
    <name evidence="1" type="ORF">RPERSI_LOCUS10732</name>
</gene>
<name>A0ACA9PRT7_9GLOM</name>
<proteinExistence type="predicted"/>
<feature type="non-terminal residue" evidence="1">
    <location>
        <position position="1"/>
    </location>
</feature>
<dbReference type="Proteomes" id="UP000789920">
    <property type="component" value="Unassembled WGS sequence"/>
</dbReference>
<reference evidence="1" key="1">
    <citation type="submission" date="2021-06" db="EMBL/GenBank/DDBJ databases">
        <authorList>
            <person name="Kallberg Y."/>
            <person name="Tangrot J."/>
            <person name="Rosling A."/>
        </authorList>
    </citation>
    <scope>NUCLEOTIDE SEQUENCE</scope>
    <source>
        <strain evidence="1">MA461A</strain>
    </source>
</reference>
<evidence type="ECO:0000313" key="2">
    <source>
        <dbReference type="Proteomes" id="UP000789920"/>
    </source>
</evidence>
<keyword evidence="2" id="KW-1185">Reference proteome</keyword>